<keyword evidence="7" id="KW-0408">Iron</keyword>
<keyword evidence="9" id="KW-0575">Peroxidase</keyword>
<dbReference type="InterPro" id="IPR051395">
    <property type="entry name" value="Cytochrome_c_Peroxidase/MauG"/>
</dbReference>
<keyword evidence="6 9" id="KW-0560">Oxidoreductase</keyword>
<sequence>MTEHIMKRLFITTLLLLPLHINANDTTEKPDLSHEPIQPLQPTKNLNHDKIALGKKLFHEPRLSRDSKMSCATCHNLKFNGASHCARSTGRDNIELPVNTPTVFNSTFNHRQFWDGRASNLQEQVNFVVNGHREFATSWAQIVKKLKQDTSYINDFRKIYTNGISAGNIRDAIVTFERSLVTLNSRFDRYLLGDIKAITKKEKAGYKLFKSYGCVACHQGRNVGGNLFMKLGVFANYIAERGNPTTADQGRFNVTGDKRDHNVFRVPSLRLAAYTAPYFHDGSVNTLQEAIKIMAKHQLGRNISDHDISLIAAFIKTLPGEYAGQPLGALPDKVMNPEEAEQSKQ</sequence>
<keyword evidence="2" id="KW-0349">Heme</keyword>
<dbReference type="InterPro" id="IPR026259">
    <property type="entry name" value="MauG/Cytc_peroxidase"/>
</dbReference>
<dbReference type="GO" id="GO:0020037">
    <property type="term" value="F:heme binding"/>
    <property type="evidence" value="ECO:0007669"/>
    <property type="project" value="InterPro"/>
</dbReference>
<dbReference type="GO" id="GO:0009055">
    <property type="term" value="F:electron transfer activity"/>
    <property type="evidence" value="ECO:0007669"/>
    <property type="project" value="InterPro"/>
</dbReference>
<dbReference type="PANTHER" id="PTHR30600">
    <property type="entry name" value="CYTOCHROME C PEROXIDASE-RELATED"/>
    <property type="match status" value="1"/>
</dbReference>
<keyword evidence="5" id="KW-0574">Periplasm</keyword>
<name>A0A3B0YLD4_9ZZZZ</name>
<dbReference type="AlphaFoldDB" id="A0A3B0YLD4"/>
<dbReference type="PROSITE" id="PS51007">
    <property type="entry name" value="CYTC"/>
    <property type="match status" value="2"/>
</dbReference>
<dbReference type="InterPro" id="IPR036909">
    <property type="entry name" value="Cyt_c-like_dom_sf"/>
</dbReference>
<dbReference type="SUPFAM" id="SSF46626">
    <property type="entry name" value="Cytochrome c"/>
    <property type="match status" value="2"/>
</dbReference>
<evidence type="ECO:0000256" key="2">
    <source>
        <dbReference type="ARBA" id="ARBA00022617"/>
    </source>
</evidence>
<evidence type="ECO:0000256" key="6">
    <source>
        <dbReference type="ARBA" id="ARBA00023002"/>
    </source>
</evidence>
<dbReference type="EC" id="1.11.1.5" evidence="9"/>
<dbReference type="PIRSF" id="PIRSF000294">
    <property type="entry name" value="Cytochrome-c_peroxidase"/>
    <property type="match status" value="1"/>
</dbReference>
<dbReference type="InterPro" id="IPR004852">
    <property type="entry name" value="Di-haem_cyt_c_peroxidsae"/>
</dbReference>
<dbReference type="Gene3D" id="1.10.760.10">
    <property type="entry name" value="Cytochrome c-like domain"/>
    <property type="match status" value="2"/>
</dbReference>
<evidence type="ECO:0000256" key="7">
    <source>
        <dbReference type="ARBA" id="ARBA00023004"/>
    </source>
</evidence>
<proteinExistence type="predicted"/>
<evidence type="ECO:0000256" key="4">
    <source>
        <dbReference type="ARBA" id="ARBA00022729"/>
    </source>
</evidence>
<evidence type="ECO:0000259" key="8">
    <source>
        <dbReference type="PROSITE" id="PS51007"/>
    </source>
</evidence>
<keyword evidence="4" id="KW-0732">Signal</keyword>
<organism evidence="9">
    <name type="scientific">hydrothermal vent metagenome</name>
    <dbReference type="NCBI Taxonomy" id="652676"/>
    <lineage>
        <taxon>unclassified sequences</taxon>
        <taxon>metagenomes</taxon>
        <taxon>ecological metagenomes</taxon>
    </lineage>
</organism>
<dbReference type="GO" id="GO:0046872">
    <property type="term" value="F:metal ion binding"/>
    <property type="evidence" value="ECO:0007669"/>
    <property type="project" value="UniProtKB-KW"/>
</dbReference>
<accession>A0A3B0YLD4</accession>
<evidence type="ECO:0000256" key="5">
    <source>
        <dbReference type="ARBA" id="ARBA00022764"/>
    </source>
</evidence>
<protein>
    <submittedName>
        <fullName evidence="9">Cytochrome c551 peroxidase</fullName>
        <ecNumber evidence="9">1.11.1.5</ecNumber>
    </submittedName>
</protein>
<dbReference type="EMBL" id="UOFI01000148">
    <property type="protein sequence ID" value="VAW69186.1"/>
    <property type="molecule type" value="Genomic_DNA"/>
</dbReference>
<dbReference type="PANTHER" id="PTHR30600:SF7">
    <property type="entry name" value="CYTOCHROME C PEROXIDASE-RELATED"/>
    <property type="match status" value="1"/>
</dbReference>
<keyword evidence="3" id="KW-0479">Metal-binding</keyword>
<evidence type="ECO:0000256" key="1">
    <source>
        <dbReference type="ARBA" id="ARBA00004418"/>
    </source>
</evidence>
<reference evidence="9" key="1">
    <citation type="submission" date="2018-06" db="EMBL/GenBank/DDBJ databases">
        <authorList>
            <person name="Zhirakovskaya E."/>
        </authorList>
    </citation>
    <scope>NUCLEOTIDE SEQUENCE</scope>
</reference>
<dbReference type="Pfam" id="PF03150">
    <property type="entry name" value="CCP_MauG"/>
    <property type="match status" value="1"/>
</dbReference>
<dbReference type="InterPro" id="IPR009056">
    <property type="entry name" value="Cyt_c-like_dom"/>
</dbReference>
<gene>
    <name evidence="9" type="ORF">MNBD_GAMMA09-2776</name>
</gene>
<feature type="domain" description="Cytochrome c" evidence="8">
    <location>
        <begin position="49"/>
        <end position="157"/>
    </location>
</feature>
<feature type="domain" description="Cytochrome c" evidence="8">
    <location>
        <begin position="200"/>
        <end position="319"/>
    </location>
</feature>
<dbReference type="GO" id="GO:0042597">
    <property type="term" value="C:periplasmic space"/>
    <property type="evidence" value="ECO:0007669"/>
    <property type="project" value="UniProtKB-SubCell"/>
</dbReference>
<evidence type="ECO:0000313" key="9">
    <source>
        <dbReference type="EMBL" id="VAW69186.1"/>
    </source>
</evidence>
<dbReference type="GO" id="GO:0004130">
    <property type="term" value="F:cytochrome-c peroxidase activity"/>
    <property type="evidence" value="ECO:0007669"/>
    <property type="project" value="UniProtKB-EC"/>
</dbReference>
<evidence type="ECO:0000256" key="3">
    <source>
        <dbReference type="ARBA" id="ARBA00022723"/>
    </source>
</evidence>
<comment type="subcellular location">
    <subcellularLocation>
        <location evidence="1">Periplasm</location>
    </subcellularLocation>
</comment>